<name>W7LTY1_GIBM7</name>
<reference evidence="1 2" key="1">
    <citation type="journal article" date="2010" name="Nature">
        <title>Comparative genomics reveals mobile pathogenicity chromosomes in Fusarium.</title>
        <authorList>
            <person name="Ma L.J."/>
            <person name="van der Does H.C."/>
            <person name="Borkovich K.A."/>
            <person name="Coleman J.J."/>
            <person name="Daboussi M.J."/>
            <person name="Di Pietro A."/>
            <person name="Dufresne M."/>
            <person name="Freitag M."/>
            <person name="Grabherr M."/>
            <person name="Henrissat B."/>
            <person name="Houterman P.M."/>
            <person name="Kang S."/>
            <person name="Shim W.B."/>
            <person name="Woloshuk C."/>
            <person name="Xie X."/>
            <person name="Xu J.R."/>
            <person name="Antoniw J."/>
            <person name="Baker S.E."/>
            <person name="Bluhm B.H."/>
            <person name="Breakspear A."/>
            <person name="Brown D.W."/>
            <person name="Butchko R.A."/>
            <person name="Chapman S."/>
            <person name="Coulson R."/>
            <person name="Coutinho P.M."/>
            <person name="Danchin E.G."/>
            <person name="Diener A."/>
            <person name="Gale L.R."/>
            <person name="Gardiner D.M."/>
            <person name="Goff S."/>
            <person name="Hammond-Kosack K.E."/>
            <person name="Hilburn K."/>
            <person name="Hua-Van A."/>
            <person name="Jonkers W."/>
            <person name="Kazan K."/>
            <person name="Kodira C.D."/>
            <person name="Koehrsen M."/>
            <person name="Kumar L."/>
            <person name="Lee Y.H."/>
            <person name="Li L."/>
            <person name="Manners J.M."/>
            <person name="Miranda-Saavedra D."/>
            <person name="Mukherjee M."/>
            <person name="Park G."/>
            <person name="Park J."/>
            <person name="Park S.Y."/>
            <person name="Proctor R.H."/>
            <person name="Regev A."/>
            <person name="Ruiz-Roldan M.C."/>
            <person name="Sain D."/>
            <person name="Sakthikumar S."/>
            <person name="Sykes S."/>
            <person name="Schwartz D.C."/>
            <person name="Turgeon B.G."/>
            <person name="Wapinski I."/>
            <person name="Yoder O."/>
            <person name="Young S."/>
            <person name="Zeng Q."/>
            <person name="Zhou S."/>
            <person name="Galagan J."/>
            <person name="Cuomo C.A."/>
            <person name="Kistler H.C."/>
            <person name="Rep M."/>
        </authorList>
    </citation>
    <scope>NUCLEOTIDE SEQUENCE [LARGE SCALE GENOMIC DNA]</scope>
    <source>
        <strain evidence="2">M3125 / FGSC 7600</strain>
    </source>
</reference>
<dbReference type="HOGENOM" id="CLU_2146077_0_0_1"/>
<sequence length="112" mass="12187">MYGDRKYHQRELRSGLLTSERAKTLVVSTINVIQEAVANVNLGKSPPPAGIGCALHQKLHDDLPLTMALATSFTSKFFYDAKLKLNLRIDAPLCGTAMRVKFPTGLAIAMTG</sequence>
<dbReference type="AlphaFoldDB" id="W7LTY1"/>
<dbReference type="GeneID" id="30058585"/>
<accession>W7LTY1</accession>
<dbReference type="VEuPathDB" id="FungiDB:FVEG_00196"/>
<gene>
    <name evidence="1" type="ORF">FVEG_00196</name>
</gene>
<protein>
    <submittedName>
        <fullName evidence="1">Uncharacterized protein</fullName>
    </submittedName>
</protein>
<dbReference type="RefSeq" id="XP_018742218.1">
    <property type="nucleotide sequence ID" value="XM_018886629.1"/>
</dbReference>
<proteinExistence type="predicted"/>
<dbReference type="EMBL" id="CM000578">
    <property type="protein sequence ID" value="EWG36027.1"/>
    <property type="molecule type" value="Genomic_DNA"/>
</dbReference>
<organism evidence="1 2">
    <name type="scientific">Gibberella moniliformis (strain M3125 / FGSC 7600)</name>
    <name type="common">Maize ear and stalk rot fungus</name>
    <name type="synonym">Fusarium verticillioides</name>
    <dbReference type="NCBI Taxonomy" id="334819"/>
    <lineage>
        <taxon>Eukaryota</taxon>
        <taxon>Fungi</taxon>
        <taxon>Dikarya</taxon>
        <taxon>Ascomycota</taxon>
        <taxon>Pezizomycotina</taxon>
        <taxon>Sordariomycetes</taxon>
        <taxon>Hypocreomycetidae</taxon>
        <taxon>Hypocreales</taxon>
        <taxon>Nectriaceae</taxon>
        <taxon>Fusarium</taxon>
        <taxon>Fusarium fujikuroi species complex</taxon>
    </lineage>
</organism>
<dbReference type="KEGG" id="fvr:FVEG_00196"/>
<evidence type="ECO:0000313" key="1">
    <source>
        <dbReference type="EMBL" id="EWG36027.1"/>
    </source>
</evidence>
<dbReference type="Proteomes" id="UP000009096">
    <property type="component" value="Chromosome 1"/>
</dbReference>
<evidence type="ECO:0000313" key="2">
    <source>
        <dbReference type="Proteomes" id="UP000009096"/>
    </source>
</evidence>
<keyword evidence="2" id="KW-1185">Reference proteome</keyword>
<dbReference type="EMBL" id="DS022242">
    <property type="protein sequence ID" value="EWG36027.1"/>
    <property type="molecule type" value="Genomic_DNA"/>
</dbReference>